<dbReference type="NCBIfam" id="NF005559">
    <property type="entry name" value="PRK07231.1"/>
    <property type="match status" value="1"/>
</dbReference>
<evidence type="ECO:0000313" key="4">
    <source>
        <dbReference type="Proteomes" id="UP001500689"/>
    </source>
</evidence>
<organism evidence="3 4">
    <name type="scientific">Amycolatopsis ultiminotia</name>
    <dbReference type="NCBI Taxonomy" id="543629"/>
    <lineage>
        <taxon>Bacteria</taxon>
        <taxon>Bacillati</taxon>
        <taxon>Actinomycetota</taxon>
        <taxon>Actinomycetes</taxon>
        <taxon>Pseudonocardiales</taxon>
        <taxon>Pseudonocardiaceae</taxon>
        <taxon>Amycolatopsis</taxon>
    </lineage>
</organism>
<evidence type="ECO:0000256" key="2">
    <source>
        <dbReference type="ARBA" id="ARBA00023002"/>
    </source>
</evidence>
<name>A0ABP6WJT1_9PSEU</name>
<dbReference type="InterPro" id="IPR020904">
    <property type="entry name" value="Sc_DH/Rdtase_CS"/>
</dbReference>
<dbReference type="EMBL" id="BAAAZN010000007">
    <property type="protein sequence ID" value="GAA3551700.1"/>
    <property type="molecule type" value="Genomic_DNA"/>
</dbReference>
<dbReference type="PANTHER" id="PTHR42760">
    <property type="entry name" value="SHORT-CHAIN DEHYDROGENASES/REDUCTASES FAMILY MEMBER"/>
    <property type="match status" value="1"/>
</dbReference>
<sequence>MTAFDLTGKLAWVTGAGKGLGRAIAEALAEAGASLAITSRTGEDLDRLAADLGTAHVLPGSVSEPGFADDCVADIVRHFGRLDILVTAAGISPSFRRSEDSTDEDWAQVVDVNLTGTYYSARAAGRRMLEQGSGSIITVSSVHARTGFDRIAAYAASKGGVEALSRVLAVEWAPRGVRVNVLAPGYFHTDLSAGLVAGKWSERLLANIPQNRVAAPPELGAAAVYLASDAAGYTTGSTLTVDGGWTA</sequence>
<dbReference type="SUPFAM" id="SSF51735">
    <property type="entry name" value="NAD(P)-binding Rossmann-fold domains"/>
    <property type="match status" value="1"/>
</dbReference>
<keyword evidence="4" id="KW-1185">Reference proteome</keyword>
<reference evidence="4" key="1">
    <citation type="journal article" date="2019" name="Int. J. Syst. Evol. Microbiol.">
        <title>The Global Catalogue of Microorganisms (GCM) 10K type strain sequencing project: providing services to taxonomists for standard genome sequencing and annotation.</title>
        <authorList>
            <consortium name="The Broad Institute Genomics Platform"/>
            <consortium name="The Broad Institute Genome Sequencing Center for Infectious Disease"/>
            <person name="Wu L."/>
            <person name="Ma J."/>
        </authorList>
    </citation>
    <scope>NUCLEOTIDE SEQUENCE [LARGE SCALE GENOMIC DNA]</scope>
    <source>
        <strain evidence="4">JCM 16898</strain>
    </source>
</reference>
<dbReference type="RefSeq" id="WP_344861727.1">
    <property type="nucleotide sequence ID" value="NZ_BAAAZN010000007.1"/>
</dbReference>
<proteinExistence type="inferred from homology"/>
<gene>
    <name evidence="3" type="ORF">GCM10022222_39090</name>
</gene>
<dbReference type="Pfam" id="PF13561">
    <property type="entry name" value="adh_short_C2"/>
    <property type="match status" value="1"/>
</dbReference>
<dbReference type="Proteomes" id="UP001500689">
    <property type="component" value="Unassembled WGS sequence"/>
</dbReference>
<comment type="caution">
    <text evidence="3">The sequence shown here is derived from an EMBL/GenBank/DDBJ whole genome shotgun (WGS) entry which is preliminary data.</text>
</comment>
<dbReference type="Gene3D" id="3.40.50.720">
    <property type="entry name" value="NAD(P)-binding Rossmann-like Domain"/>
    <property type="match status" value="1"/>
</dbReference>
<evidence type="ECO:0000256" key="1">
    <source>
        <dbReference type="ARBA" id="ARBA00006484"/>
    </source>
</evidence>
<accession>A0ABP6WJT1</accession>
<dbReference type="PROSITE" id="PS00061">
    <property type="entry name" value="ADH_SHORT"/>
    <property type="match status" value="1"/>
</dbReference>
<keyword evidence="2" id="KW-0560">Oxidoreductase</keyword>
<dbReference type="PANTHER" id="PTHR42760:SF115">
    <property type="entry name" value="3-OXOACYL-[ACYL-CARRIER-PROTEIN] REDUCTASE FABG"/>
    <property type="match status" value="1"/>
</dbReference>
<dbReference type="InterPro" id="IPR002347">
    <property type="entry name" value="SDR_fam"/>
</dbReference>
<evidence type="ECO:0000313" key="3">
    <source>
        <dbReference type="EMBL" id="GAA3551700.1"/>
    </source>
</evidence>
<protein>
    <submittedName>
        <fullName evidence="3">Glucose 1-dehydrogenase</fullName>
    </submittedName>
</protein>
<dbReference type="PRINTS" id="PR00080">
    <property type="entry name" value="SDRFAMILY"/>
</dbReference>
<dbReference type="PRINTS" id="PR00081">
    <property type="entry name" value="GDHRDH"/>
</dbReference>
<dbReference type="InterPro" id="IPR036291">
    <property type="entry name" value="NAD(P)-bd_dom_sf"/>
</dbReference>
<comment type="similarity">
    <text evidence="1">Belongs to the short-chain dehydrogenases/reductases (SDR) family.</text>
</comment>